<protein>
    <submittedName>
        <fullName evidence="2">GNAT family N-acetyltransferase</fullName>
        <ecNumber evidence="2">2.3.-.-</ecNumber>
    </submittedName>
</protein>
<dbReference type="PANTHER" id="PTHR43792">
    <property type="entry name" value="GNAT FAMILY, PUTATIVE (AFU_ORTHOLOGUE AFUA_3G00765)-RELATED-RELATED"/>
    <property type="match status" value="1"/>
</dbReference>
<sequence>MYKCGGDIPVLEGERLRLRRMERNDAEVMFRYWSDPAVTKYMNVPPFASVEEAWEMINLLNGLSESEDALRFGIELKEEKKLIGSCGFNVWELAGAYRGEIGYDLGRDYWGHGYMSEALRMLLAYGYETMGLNRIEALVDPRNGASRRLLEAFGFMEEGLLRQYQRTESGFVDLLMYSLLKKEYYGEGQLNDGACEKKHRGASPS</sequence>
<name>A0ABW3SB32_9BACL</name>
<evidence type="ECO:0000259" key="1">
    <source>
        <dbReference type="PROSITE" id="PS51186"/>
    </source>
</evidence>
<dbReference type="InterPro" id="IPR000182">
    <property type="entry name" value="GNAT_dom"/>
</dbReference>
<accession>A0ABW3SB32</accession>
<dbReference type="Proteomes" id="UP001597211">
    <property type="component" value="Unassembled WGS sequence"/>
</dbReference>
<dbReference type="EC" id="2.3.-.-" evidence="2"/>
<dbReference type="SUPFAM" id="SSF55729">
    <property type="entry name" value="Acyl-CoA N-acyltransferases (Nat)"/>
    <property type="match status" value="1"/>
</dbReference>
<dbReference type="EMBL" id="JBHTKZ010000012">
    <property type="protein sequence ID" value="MFD1181456.1"/>
    <property type="molecule type" value="Genomic_DNA"/>
</dbReference>
<dbReference type="PROSITE" id="PS51186">
    <property type="entry name" value="GNAT"/>
    <property type="match status" value="1"/>
</dbReference>
<dbReference type="GO" id="GO:0016746">
    <property type="term" value="F:acyltransferase activity"/>
    <property type="evidence" value="ECO:0007669"/>
    <property type="project" value="UniProtKB-KW"/>
</dbReference>
<reference evidence="3" key="1">
    <citation type="journal article" date="2019" name="Int. J. Syst. Evol. Microbiol.">
        <title>The Global Catalogue of Microorganisms (GCM) 10K type strain sequencing project: providing services to taxonomists for standard genome sequencing and annotation.</title>
        <authorList>
            <consortium name="The Broad Institute Genomics Platform"/>
            <consortium name="The Broad Institute Genome Sequencing Center for Infectious Disease"/>
            <person name="Wu L."/>
            <person name="Ma J."/>
        </authorList>
    </citation>
    <scope>NUCLEOTIDE SEQUENCE [LARGE SCALE GENOMIC DNA]</scope>
    <source>
        <strain evidence="3">CCUG 48216</strain>
    </source>
</reference>
<dbReference type="PANTHER" id="PTHR43792:SF9">
    <property type="entry name" value="RIBOSOMAL-PROTEIN-ALANINE ACETYLTRANSFERASE"/>
    <property type="match status" value="1"/>
</dbReference>
<proteinExistence type="predicted"/>
<dbReference type="InterPro" id="IPR016181">
    <property type="entry name" value="Acyl_CoA_acyltransferase"/>
</dbReference>
<dbReference type="RefSeq" id="WP_240268495.1">
    <property type="nucleotide sequence ID" value="NZ_JAKSXN010000012.1"/>
</dbReference>
<feature type="domain" description="N-acetyltransferase" evidence="1">
    <location>
        <begin position="16"/>
        <end position="181"/>
    </location>
</feature>
<keyword evidence="3" id="KW-1185">Reference proteome</keyword>
<dbReference type="Gene3D" id="3.40.630.30">
    <property type="match status" value="1"/>
</dbReference>
<dbReference type="Pfam" id="PF13302">
    <property type="entry name" value="Acetyltransf_3"/>
    <property type="match status" value="1"/>
</dbReference>
<keyword evidence="2" id="KW-0012">Acyltransferase</keyword>
<evidence type="ECO:0000313" key="3">
    <source>
        <dbReference type="Proteomes" id="UP001597211"/>
    </source>
</evidence>
<gene>
    <name evidence="2" type="ORF">ACFQ2Z_08815</name>
</gene>
<evidence type="ECO:0000313" key="2">
    <source>
        <dbReference type="EMBL" id="MFD1181456.1"/>
    </source>
</evidence>
<organism evidence="2 3">
    <name type="scientific">Paenibacillus timonensis</name>
    <dbReference type="NCBI Taxonomy" id="225915"/>
    <lineage>
        <taxon>Bacteria</taxon>
        <taxon>Bacillati</taxon>
        <taxon>Bacillota</taxon>
        <taxon>Bacilli</taxon>
        <taxon>Bacillales</taxon>
        <taxon>Paenibacillaceae</taxon>
        <taxon>Paenibacillus</taxon>
    </lineage>
</organism>
<dbReference type="InterPro" id="IPR051531">
    <property type="entry name" value="N-acetyltransferase"/>
</dbReference>
<keyword evidence="2" id="KW-0808">Transferase</keyword>
<comment type="caution">
    <text evidence="2">The sequence shown here is derived from an EMBL/GenBank/DDBJ whole genome shotgun (WGS) entry which is preliminary data.</text>
</comment>